<dbReference type="GO" id="GO:0003779">
    <property type="term" value="F:actin binding"/>
    <property type="evidence" value="ECO:0000314"/>
    <property type="project" value="FlyBase"/>
</dbReference>
<feature type="region of interest" description="Disordered" evidence="2">
    <location>
        <begin position="64"/>
        <end position="92"/>
    </location>
</feature>
<dbReference type="PeptideAtlas" id="Q8SXC1"/>
<protein>
    <submittedName>
        <fullName evidence="4">GH09541p</fullName>
    </submittedName>
</protein>
<dbReference type="InterPro" id="IPR007110">
    <property type="entry name" value="Ig-like_dom"/>
</dbReference>
<dbReference type="HOGENOM" id="CLU_000275_0_0_1"/>
<dbReference type="SUPFAM" id="SSF48726">
    <property type="entry name" value="Immunoglobulin"/>
    <property type="match status" value="1"/>
</dbReference>
<accession>Q8SXC1</accession>
<dbReference type="OrthoDB" id="6612025at2759"/>
<dbReference type="InterPro" id="IPR036179">
    <property type="entry name" value="Ig-like_dom_sf"/>
</dbReference>
<proteinExistence type="evidence at transcript level"/>
<sequence>MRQQQQQQQQQSMDQIDRAGTLPRYGYSSLQQQAENQGRRMGSTFLQKSHQFVDDVSREIRSSASNGIRPGFKRAPSEGSSQQPQAFRDESRVSQYVPELPNTEPVNAHLSRDELAQRQPLFITPLKDIAVGVGGTARFECIVQAHPQPQVNWTHNGGLLESGSRHCIEYRNGVCRLTLPQAYPDDNGSYACTAINPLGAATTSGNLTVSSTNRGFRY</sequence>
<evidence type="ECO:0000259" key="3">
    <source>
        <dbReference type="PROSITE" id="PS50835"/>
    </source>
</evidence>
<comment type="subcellular location">
    <subcellularLocation>
        <location evidence="1">Cytoplasm</location>
        <location evidence="1">Myofibril</location>
    </subcellularLocation>
</comment>
<dbReference type="Pfam" id="PF07679">
    <property type="entry name" value="I-set"/>
    <property type="match status" value="1"/>
</dbReference>
<dbReference type="Gene3D" id="2.60.40.10">
    <property type="entry name" value="Immunoglobulins"/>
    <property type="match status" value="1"/>
</dbReference>
<dbReference type="GO" id="GO:0031430">
    <property type="term" value="C:M band"/>
    <property type="evidence" value="ECO:0000314"/>
    <property type="project" value="FlyBase"/>
</dbReference>
<dbReference type="PROSITE" id="PS50835">
    <property type="entry name" value="IG_LIKE"/>
    <property type="match status" value="1"/>
</dbReference>
<dbReference type="InterPro" id="IPR003598">
    <property type="entry name" value="Ig_sub2"/>
</dbReference>
<dbReference type="PANTHER" id="PTHR47633">
    <property type="entry name" value="IMMUNOGLOBULIN"/>
    <property type="match status" value="1"/>
</dbReference>
<name>Q8SXC1_DROME</name>
<dbReference type="PANTHER" id="PTHR47633:SF4">
    <property type="entry name" value="MYOPALLADIN ISOFORM X1"/>
    <property type="match status" value="1"/>
</dbReference>
<dbReference type="InterPro" id="IPR013783">
    <property type="entry name" value="Ig-like_fold"/>
</dbReference>
<dbReference type="GO" id="GO:0045214">
    <property type="term" value="P:sarcomere organization"/>
    <property type="evidence" value="ECO:0007669"/>
    <property type="project" value="UniProtKB-ARBA"/>
</dbReference>
<dbReference type="SMART" id="SM00409">
    <property type="entry name" value="IG"/>
    <property type="match status" value="1"/>
</dbReference>
<feature type="compositionally biased region" description="Low complexity" evidence="2">
    <location>
        <begin position="1"/>
        <end position="11"/>
    </location>
</feature>
<evidence type="ECO:0000313" key="5">
    <source>
        <dbReference type="FlyBase" id="FBgn0052311"/>
    </source>
</evidence>
<evidence type="ECO:0000256" key="1">
    <source>
        <dbReference type="ARBA" id="ARBA00004657"/>
    </source>
</evidence>
<dbReference type="InterPro" id="IPR003599">
    <property type="entry name" value="Ig_sub"/>
</dbReference>
<dbReference type="FlyBase" id="FBgn0052311">
    <property type="gene designation" value="zormin"/>
</dbReference>
<dbReference type="FunFam" id="2.60.40.10:FF:000519">
    <property type="entry name" value="Muscle M-line assembly protein unc-89"/>
    <property type="match status" value="1"/>
</dbReference>
<dbReference type="Bgee" id="FBgn0052311">
    <property type="expression patterns" value="Expressed in cardial cell (Drosophila) in dorsal vessel heart and 168 other cell types or tissues"/>
</dbReference>
<dbReference type="GO" id="GO:0030018">
    <property type="term" value="C:Z disc"/>
    <property type="evidence" value="ECO:0000314"/>
    <property type="project" value="FlyBase"/>
</dbReference>
<dbReference type="VEuPathDB" id="VectorBase:FBgn0052311"/>
<evidence type="ECO:0000256" key="2">
    <source>
        <dbReference type="SAM" id="MobiDB-lite"/>
    </source>
</evidence>
<gene>
    <name evidence="5" type="primary">zormin</name>
    <name evidence="5" type="ORF">CG33484</name>
</gene>
<dbReference type="AlphaFoldDB" id="Q8SXC1"/>
<dbReference type="InterPro" id="IPR013098">
    <property type="entry name" value="Ig_I-set"/>
</dbReference>
<organism evidence="4">
    <name type="scientific">Drosophila melanogaster</name>
    <name type="common">Fruit fly</name>
    <dbReference type="NCBI Taxonomy" id="7227"/>
    <lineage>
        <taxon>Eukaryota</taxon>
        <taxon>Metazoa</taxon>
        <taxon>Ecdysozoa</taxon>
        <taxon>Arthropoda</taxon>
        <taxon>Hexapoda</taxon>
        <taxon>Insecta</taxon>
        <taxon>Pterygota</taxon>
        <taxon>Neoptera</taxon>
        <taxon>Endopterygota</taxon>
        <taxon>Diptera</taxon>
        <taxon>Brachycera</taxon>
        <taxon>Muscomorpha</taxon>
        <taxon>Ephydroidea</taxon>
        <taxon>Drosophilidae</taxon>
        <taxon>Drosophila</taxon>
        <taxon>Sophophora</taxon>
    </lineage>
</organism>
<evidence type="ECO:0000313" key="4">
    <source>
        <dbReference type="EMBL" id="AAM11046.1"/>
    </source>
</evidence>
<dbReference type="AGR" id="FB:FBgn0052311"/>
<dbReference type="EMBL" id="AY094693">
    <property type="protein sequence ID" value="AAM11046.1"/>
    <property type="molecule type" value="mRNA"/>
</dbReference>
<reference evidence="4" key="1">
    <citation type="submission" date="2002-04" db="EMBL/GenBank/DDBJ databases">
        <authorList>
            <person name="Stapleton M."/>
            <person name="Brokstein P."/>
            <person name="Hong L."/>
            <person name="Agbayani A."/>
            <person name="Carlson J."/>
            <person name="Champe M."/>
            <person name="Chavez C."/>
            <person name="Dorsett V."/>
            <person name="Dresnek D."/>
            <person name="Farfan D."/>
            <person name="Frise E."/>
            <person name="George R."/>
            <person name="Gonzalez M."/>
            <person name="Guarin H."/>
            <person name="Kronmiller B."/>
            <person name="Li P."/>
            <person name="Liao G."/>
            <person name="Miranda A."/>
            <person name="Mungall C.J."/>
            <person name="Nunoo J."/>
            <person name="Pacleb J."/>
            <person name="Paragas V."/>
            <person name="Park S."/>
            <person name="Patel S."/>
            <person name="Phouanenavong S."/>
            <person name="Wan K."/>
            <person name="Yu C."/>
            <person name="Lewis S.E."/>
            <person name="Rubin G.M."/>
            <person name="Celniker S."/>
        </authorList>
    </citation>
    <scope>NUCLEOTIDE SEQUENCE</scope>
    <source>
        <strain evidence="4">Berkeley</strain>
    </source>
</reference>
<dbReference type="SMART" id="SM00408">
    <property type="entry name" value="IGc2"/>
    <property type="match status" value="1"/>
</dbReference>
<feature type="domain" description="Ig-like" evidence="3">
    <location>
        <begin position="120"/>
        <end position="210"/>
    </location>
</feature>
<feature type="region of interest" description="Disordered" evidence="2">
    <location>
        <begin position="1"/>
        <end position="47"/>
    </location>
</feature>
<dbReference type="ExpressionAtlas" id="Q8SXC1">
    <property type="expression patterns" value="baseline and differential"/>
</dbReference>